<feature type="transmembrane region" description="Helical" evidence="9">
    <location>
        <begin position="851"/>
        <end position="868"/>
    </location>
</feature>
<feature type="transmembrane region" description="Helical" evidence="9">
    <location>
        <begin position="655"/>
        <end position="674"/>
    </location>
</feature>
<evidence type="ECO:0000256" key="10">
    <source>
        <dbReference type="SAM" id="MobiDB-lite"/>
    </source>
</evidence>
<dbReference type="Pfam" id="PF07565">
    <property type="entry name" value="Band_3_cyto"/>
    <property type="match status" value="1"/>
</dbReference>
<comment type="similarity">
    <text evidence="2 9">Belongs to the anion exchanger (TC 2.A.31) family.</text>
</comment>
<evidence type="ECO:0000313" key="14">
    <source>
        <dbReference type="Proteomes" id="UP000198287"/>
    </source>
</evidence>
<evidence type="ECO:0000256" key="3">
    <source>
        <dbReference type="ARBA" id="ARBA00022448"/>
    </source>
</evidence>
<feature type="transmembrane region" description="Helical" evidence="9">
    <location>
        <begin position="569"/>
        <end position="587"/>
    </location>
</feature>
<dbReference type="InterPro" id="IPR013769">
    <property type="entry name" value="Band3_cytoplasmic_dom"/>
</dbReference>
<dbReference type="OrthoDB" id="1735926at2759"/>
<sequence length="918" mass="102786">MDNLSTTWDTHLHANGAPRMSFQADLPPSGDYPLFIEMAQFSSTALSEEWREAARWVKYEEDIEEGGQRWSKPYVSAIQLSACNELRRILENAEVHLDFECDNEEKASRVLVEAWTNSGAITESERPRILQTLLRPHVHLYETNSSLMTMFKKQKTPPPTPTPTPAQHTPAQPTSNGHQKTLHPPDLKRRGSMLSVVYQPQTKDDKQKNKQFLRKIPKNSECANIMVGTVPVLLKPVAAFVRLKEPSVLGNFTEVPLPTRFIFVLLVPPGTKYIEIGRAMGTLLTDPGFKEMAYCASSKERLLKGIDNFLNTTSILPPAVWDASIRLEPHVQETGGHGGGSEDGDGEGGDDGGLNRTGRLFGGLFNDLKRKIPWYPSDFRDAISLQVLATWMFLYFACLTPMITFGGLMGEATHNAMGTMETMVAGCVCGIGFALFSGQPLIILGSTGPVLVFEKILVNFAESNELDYLEFRLWVGVWIAAILMILVATDASSLVRYITRFTEDNFATLIACIFMFEAIKNVISIKDEEVTIDDIDLNSGQFSDVEQVDMNETLHKVFNRLENETEKSVFLMSLLLFFGTFFVSFMLKEFRISPFFPTWLRYLISDFAVILAIAVMTLVDILADVPTPKLEVPETFAPTSDARGWFISPINTNPMWSIFAAAIPALLATILIFMDQQITAVIINRKDHKLQKGCGYHLDLFVLAILIVIGSFFGLPWFVAATVESLTNVGSLKMESETAAPGEKPKFLGVREQRVSNLLVFTTVGLSVLLTSVLKNVPMPVLYGVFLYMGFSALMRMDLFHRILLLFMPLKYQPDHDFLRKVPLKKVHLFTIIQVLCLAILWTIKSIPATAIAFPLMLVVMMIVRKLLDYIFTRSELLALDDALPGQEKTSEEKMEEFISMEKKPSHVPSVQISLSQG</sequence>
<dbReference type="Pfam" id="PF00955">
    <property type="entry name" value="HCO3_cotransp"/>
    <property type="match status" value="1"/>
</dbReference>
<dbReference type="GO" id="GO:0051453">
    <property type="term" value="P:regulation of intracellular pH"/>
    <property type="evidence" value="ECO:0007669"/>
    <property type="project" value="TreeGrafter"/>
</dbReference>
<comment type="subcellular location">
    <subcellularLocation>
        <location evidence="1">Basolateral cell membrane</location>
        <topology evidence="1">Multi-pass membrane protein</topology>
    </subcellularLocation>
    <subcellularLocation>
        <location evidence="9">Membrane</location>
        <topology evidence="9">Multi-pass membrane protein</topology>
    </subcellularLocation>
</comment>
<feature type="domain" description="Bicarbonate transporter-like transmembrane" evidence="11">
    <location>
        <begin position="359"/>
        <end position="884"/>
    </location>
</feature>
<evidence type="ECO:0000256" key="8">
    <source>
        <dbReference type="ARBA" id="ARBA00023136"/>
    </source>
</evidence>
<feature type="transmembrane region" description="Helical" evidence="9">
    <location>
        <begin position="388"/>
        <end position="410"/>
    </location>
</feature>
<keyword evidence="7 9" id="KW-0406">Ion transport</keyword>
<evidence type="ECO:0000313" key="13">
    <source>
        <dbReference type="EMBL" id="OXA40553.1"/>
    </source>
</evidence>
<dbReference type="Gene3D" id="3.40.930.10">
    <property type="entry name" value="Mannitol-specific EII, Chain A"/>
    <property type="match status" value="1"/>
</dbReference>
<feature type="transmembrane region" description="Helical" evidence="9">
    <location>
        <begin position="422"/>
        <end position="453"/>
    </location>
</feature>
<dbReference type="Gene3D" id="1.10.287.570">
    <property type="entry name" value="Helical hairpin bin"/>
    <property type="match status" value="1"/>
</dbReference>
<feature type="compositionally biased region" description="Low complexity" evidence="10">
    <location>
        <begin position="165"/>
        <end position="174"/>
    </location>
</feature>
<dbReference type="PRINTS" id="PR01232">
    <property type="entry name" value="NAHCO3TRSPRT"/>
</dbReference>
<evidence type="ECO:0000256" key="7">
    <source>
        <dbReference type="ARBA" id="ARBA00023065"/>
    </source>
</evidence>
<dbReference type="GO" id="GO:0008509">
    <property type="term" value="F:monoatomic anion transmembrane transporter activity"/>
    <property type="evidence" value="ECO:0007669"/>
    <property type="project" value="InterPro"/>
</dbReference>
<dbReference type="InterPro" id="IPR003024">
    <property type="entry name" value="Na/HCO3_transpt"/>
</dbReference>
<gene>
    <name evidence="13" type="ORF">Fcan01_24733</name>
</gene>
<keyword evidence="6 9" id="KW-1133">Transmembrane helix</keyword>
<dbReference type="FunFam" id="1.10.287.570:FF:000001">
    <property type="entry name" value="Anion exchange protein"/>
    <property type="match status" value="1"/>
</dbReference>
<feature type="transmembrane region" description="Helical" evidence="9">
    <location>
        <begin position="473"/>
        <end position="494"/>
    </location>
</feature>
<dbReference type="GO" id="GO:0008510">
    <property type="term" value="F:sodium:bicarbonate symporter activity"/>
    <property type="evidence" value="ECO:0007669"/>
    <property type="project" value="TreeGrafter"/>
</dbReference>
<dbReference type="NCBIfam" id="TIGR00834">
    <property type="entry name" value="ae"/>
    <property type="match status" value="1"/>
</dbReference>
<dbReference type="GO" id="GO:0016323">
    <property type="term" value="C:basolateral plasma membrane"/>
    <property type="evidence" value="ECO:0007669"/>
    <property type="project" value="UniProtKB-SubCell"/>
</dbReference>
<keyword evidence="4" id="KW-1003">Cell membrane</keyword>
<dbReference type="AlphaFoldDB" id="A0A226D5X3"/>
<keyword evidence="3 9" id="KW-0813">Transport</keyword>
<evidence type="ECO:0000256" key="2">
    <source>
        <dbReference type="ARBA" id="ARBA00010993"/>
    </source>
</evidence>
<dbReference type="InterPro" id="IPR003020">
    <property type="entry name" value="HCO3_transpt_euk"/>
</dbReference>
<protein>
    <recommendedName>
        <fullName evidence="9">Anion exchange protein</fullName>
    </recommendedName>
</protein>
<feature type="region of interest" description="Disordered" evidence="10">
    <location>
        <begin position="151"/>
        <end position="189"/>
    </location>
</feature>
<feature type="transmembrane region" description="Helical" evidence="9">
    <location>
        <begin position="695"/>
        <end position="719"/>
    </location>
</feature>
<organism evidence="13 14">
    <name type="scientific">Folsomia candida</name>
    <name type="common">Springtail</name>
    <dbReference type="NCBI Taxonomy" id="158441"/>
    <lineage>
        <taxon>Eukaryota</taxon>
        <taxon>Metazoa</taxon>
        <taxon>Ecdysozoa</taxon>
        <taxon>Arthropoda</taxon>
        <taxon>Hexapoda</taxon>
        <taxon>Collembola</taxon>
        <taxon>Entomobryomorpha</taxon>
        <taxon>Isotomoidea</taxon>
        <taxon>Isotomidae</taxon>
        <taxon>Proisotominae</taxon>
        <taxon>Folsomia</taxon>
    </lineage>
</organism>
<name>A0A226D5X3_FOLCA</name>
<keyword evidence="14" id="KW-1185">Reference proteome</keyword>
<evidence type="ECO:0000259" key="11">
    <source>
        <dbReference type="Pfam" id="PF00955"/>
    </source>
</evidence>
<evidence type="ECO:0000259" key="12">
    <source>
        <dbReference type="Pfam" id="PF07565"/>
    </source>
</evidence>
<dbReference type="GO" id="GO:0005452">
    <property type="term" value="F:solute:inorganic anion antiporter activity"/>
    <property type="evidence" value="ECO:0007669"/>
    <property type="project" value="InterPro"/>
</dbReference>
<feature type="transmembrane region" description="Helical" evidence="9">
    <location>
        <begin position="781"/>
        <end position="807"/>
    </location>
</feature>
<feature type="region of interest" description="Disordered" evidence="10">
    <location>
        <begin position="331"/>
        <end position="352"/>
    </location>
</feature>
<keyword evidence="5 9" id="KW-0812">Transmembrane</keyword>
<dbReference type="Proteomes" id="UP000198287">
    <property type="component" value="Unassembled WGS sequence"/>
</dbReference>
<keyword evidence="8 9" id="KW-0472">Membrane</keyword>
<dbReference type="InterPro" id="IPR016152">
    <property type="entry name" value="PTrfase/Anion_transptr"/>
</dbReference>
<comment type="caution">
    <text evidence="13">The sequence shown here is derived from an EMBL/GenBank/DDBJ whole genome shotgun (WGS) entry which is preliminary data.</text>
</comment>
<dbReference type="PANTHER" id="PTHR11453">
    <property type="entry name" value="ANION EXCHANGE PROTEIN"/>
    <property type="match status" value="1"/>
</dbReference>
<dbReference type="SUPFAM" id="SSF55804">
    <property type="entry name" value="Phoshotransferase/anion transport protein"/>
    <property type="match status" value="1"/>
</dbReference>
<proteinExistence type="inferred from homology"/>
<feature type="transmembrane region" description="Helical" evidence="9">
    <location>
        <begin position="755"/>
        <end position="774"/>
    </location>
</feature>
<accession>A0A226D5X3</accession>
<evidence type="ECO:0000256" key="4">
    <source>
        <dbReference type="ARBA" id="ARBA00022475"/>
    </source>
</evidence>
<evidence type="ECO:0000256" key="9">
    <source>
        <dbReference type="RuleBase" id="RU362035"/>
    </source>
</evidence>
<feature type="domain" description="Band 3 cytoplasmic" evidence="12">
    <location>
        <begin position="34"/>
        <end position="322"/>
    </location>
</feature>
<dbReference type="OMA" id="YSIAYKY"/>
<evidence type="ECO:0000256" key="6">
    <source>
        <dbReference type="ARBA" id="ARBA00022989"/>
    </source>
</evidence>
<dbReference type="InterPro" id="IPR011531">
    <property type="entry name" value="HCO3_transpt-like_TM_dom"/>
</dbReference>
<reference evidence="13 14" key="1">
    <citation type="submission" date="2015-12" db="EMBL/GenBank/DDBJ databases">
        <title>The genome of Folsomia candida.</title>
        <authorList>
            <person name="Faddeeva A."/>
            <person name="Derks M.F."/>
            <person name="Anvar Y."/>
            <person name="Smit S."/>
            <person name="Van Straalen N."/>
            <person name="Roelofs D."/>
        </authorList>
    </citation>
    <scope>NUCLEOTIDE SEQUENCE [LARGE SCALE GENOMIC DNA]</scope>
    <source>
        <strain evidence="13 14">VU population</strain>
        <tissue evidence="13">Whole body</tissue>
    </source>
</reference>
<evidence type="ECO:0000256" key="1">
    <source>
        <dbReference type="ARBA" id="ARBA00004554"/>
    </source>
</evidence>
<dbReference type="PANTHER" id="PTHR11453:SF36">
    <property type="entry name" value="ANION EXCHANGE PROTEIN"/>
    <property type="match status" value="1"/>
</dbReference>
<dbReference type="EMBL" id="LNIX01000033">
    <property type="protein sequence ID" value="OXA40553.1"/>
    <property type="molecule type" value="Genomic_DNA"/>
</dbReference>
<feature type="transmembrane region" description="Helical" evidence="9">
    <location>
        <begin position="599"/>
        <end position="623"/>
    </location>
</feature>
<feature type="transmembrane region" description="Helical" evidence="9">
    <location>
        <begin position="827"/>
        <end position="844"/>
    </location>
</feature>
<dbReference type="PRINTS" id="PR01231">
    <property type="entry name" value="HCO3TRNSPORT"/>
</dbReference>
<evidence type="ECO:0000256" key="5">
    <source>
        <dbReference type="ARBA" id="ARBA00022692"/>
    </source>
</evidence>